<evidence type="ECO:0000313" key="15">
    <source>
        <dbReference type="Proteomes" id="UP000594454"/>
    </source>
</evidence>
<comment type="similarity">
    <text evidence="11">Belongs to the chloride channel (TC 2.A.49) family.</text>
</comment>
<feature type="transmembrane region" description="Helical" evidence="11">
    <location>
        <begin position="304"/>
        <end position="327"/>
    </location>
</feature>
<dbReference type="CDD" id="cd03685">
    <property type="entry name" value="ClC_6_like"/>
    <property type="match status" value="1"/>
</dbReference>
<dbReference type="PANTHER" id="PTHR11689">
    <property type="entry name" value="CHLORIDE CHANNEL PROTEIN CLC FAMILY MEMBER"/>
    <property type="match status" value="1"/>
</dbReference>
<evidence type="ECO:0000256" key="12">
    <source>
        <dbReference type="SAM" id="MobiDB-lite"/>
    </source>
</evidence>
<dbReference type="Gene3D" id="1.10.3080.10">
    <property type="entry name" value="Clc chloride channel"/>
    <property type="match status" value="1"/>
</dbReference>
<dbReference type="InParanoid" id="A0A7R8YMC7"/>
<evidence type="ECO:0000256" key="8">
    <source>
        <dbReference type="ARBA" id="ARBA00023136"/>
    </source>
</evidence>
<dbReference type="InterPro" id="IPR001807">
    <property type="entry name" value="ClC"/>
</dbReference>
<evidence type="ECO:0000256" key="7">
    <source>
        <dbReference type="ARBA" id="ARBA00023122"/>
    </source>
</evidence>
<keyword evidence="9 11" id="KW-0868">Chloride</keyword>
<feature type="transmembrane region" description="Helical" evidence="11">
    <location>
        <begin position="484"/>
        <end position="504"/>
    </location>
</feature>
<feature type="transmembrane region" description="Helical" evidence="11">
    <location>
        <begin position="524"/>
        <end position="548"/>
    </location>
</feature>
<feature type="domain" description="CBS" evidence="13">
    <location>
        <begin position="717"/>
        <end position="768"/>
    </location>
</feature>
<keyword evidence="7 10" id="KW-0129">CBS domain</keyword>
<dbReference type="EMBL" id="LR899009">
    <property type="protein sequence ID" value="CAD7078486.1"/>
    <property type="molecule type" value="Genomic_DNA"/>
</dbReference>
<organism evidence="14 15">
    <name type="scientific">Hermetia illucens</name>
    <name type="common">Black soldier fly</name>
    <dbReference type="NCBI Taxonomy" id="343691"/>
    <lineage>
        <taxon>Eukaryota</taxon>
        <taxon>Metazoa</taxon>
        <taxon>Ecdysozoa</taxon>
        <taxon>Arthropoda</taxon>
        <taxon>Hexapoda</taxon>
        <taxon>Insecta</taxon>
        <taxon>Pterygota</taxon>
        <taxon>Neoptera</taxon>
        <taxon>Endopterygota</taxon>
        <taxon>Diptera</taxon>
        <taxon>Brachycera</taxon>
        <taxon>Stratiomyomorpha</taxon>
        <taxon>Stratiomyidae</taxon>
        <taxon>Hermetiinae</taxon>
        <taxon>Hermetia</taxon>
    </lineage>
</organism>
<evidence type="ECO:0000256" key="11">
    <source>
        <dbReference type="RuleBase" id="RU361221"/>
    </source>
</evidence>
<feature type="transmembrane region" description="Helical" evidence="11">
    <location>
        <begin position="156"/>
        <end position="177"/>
    </location>
</feature>
<evidence type="ECO:0000256" key="2">
    <source>
        <dbReference type="ARBA" id="ARBA00022448"/>
    </source>
</evidence>
<keyword evidence="6 11" id="KW-0406">Ion transport</keyword>
<gene>
    <name evidence="14" type="ORF">HERILL_LOCUS1748</name>
</gene>
<feature type="transmembrane region" description="Helical" evidence="11">
    <location>
        <begin position="104"/>
        <end position="128"/>
    </location>
</feature>
<evidence type="ECO:0000313" key="14">
    <source>
        <dbReference type="EMBL" id="CAD7078486.1"/>
    </source>
</evidence>
<feature type="domain" description="CBS" evidence="13">
    <location>
        <begin position="609"/>
        <end position="673"/>
    </location>
</feature>
<dbReference type="Pfam" id="PF00571">
    <property type="entry name" value="CBS"/>
    <property type="match status" value="2"/>
</dbReference>
<keyword evidence="15" id="KW-1185">Reference proteome</keyword>
<dbReference type="Gene3D" id="3.10.580.10">
    <property type="entry name" value="CBS-domain"/>
    <property type="match status" value="1"/>
</dbReference>
<dbReference type="InterPro" id="IPR014743">
    <property type="entry name" value="Cl-channel_core"/>
</dbReference>
<feature type="transmembrane region" description="Helical" evidence="11">
    <location>
        <begin position="391"/>
        <end position="412"/>
    </location>
</feature>
<dbReference type="Pfam" id="PF00654">
    <property type="entry name" value="Voltage_CLC"/>
    <property type="match status" value="1"/>
</dbReference>
<dbReference type="AlphaFoldDB" id="A0A7R8YMC7"/>
<dbReference type="SUPFAM" id="SSF81340">
    <property type="entry name" value="Clc chloride channel"/>
    <property type="match status" value="1"/>
</dbReference>
<keyword evidence="4" id="KW-0677">Repeat</keyword>
<keyword evidence="8 11" id="KW-0472">Membrane</keyword>
<dbReference type="GO" id="GO:0005254">
    <property type="term" value="F:chloride channel activity"/>
    <property type="evidence" value="ECO:0007669"/>
    <property type="project" value="UniProtKB-UniRule"/>
</dbReference>
<dbReference type="InterPro" id="IPR046342">
    <property type="entry name" value="CBS_dom_sf"/>
</dbReference>
<keyword evidence="3 11" id="KW-0812">Transmembrane</keyword>
<evidence type="ECO:0000256" key="1">
    <source>
        <dbReference type="ARBA" id="ARBA00004141"/>
    </source>
</evidence>
<dbReference type="PANTHER" id="PTHR11689:SF136">
    <property type="entry name" value="H(+)_CL(-) EXCHANGE TRANSPORTER 7"/>
    <property type="match status" value="1"/>
</dbReference>
<feature type="transmembrane region" description="Helical" evidence="11">
    <location>
        <begin position="207"/>
        <end position="225"/>
    </location>
</feature>
<evidence type="ECO:0000256" key="9">
    <source>
        <dbReference type="ARBA" id="ARBA00023214"/>
    </source>
</evidence>
<dbReference type="OMA" id="KCDHNGF"/>
<evidence type="ECO:0000256" key="6">
    <source>
        <dbReference type="ARBA" id="ARBA00023065"/>
    </source>
</evidence>
<proteinExistence type="inferred from homology"/>
<dbReference type="InterPro" id="IPR051280">
    <property type="entry name" value="Cl-channel/antiporter"/>
</dbReference>
<protein>
    <recommendedName>
        <fullName evidence="11">Chloride channel protein</fullName>
    </recommendedName>
</protein>
<reference evidence="14 15" key="1">
    <citation type="submission" date="2020-11" db="EMBL/GenBank/DDBJ databases">
        <authorList>
            <person name="Wallbank WR R."/>
            <person name="Pardo Diaz C."/>
            <person name="Kozak K."/>
            <person name="Martin S."/>
            <person name="Jiggins C."/>
            <person name="Moest M."/>
            <person name="Warren A I."/>
            <person name="Generalovic N T."/>
            <person name="Byers J.R.P. K."/>
            <person name="Montejo-Kovacevich G."/>
            <person name="Yen C E."/>
        </authorList>
    </citation>
    <scope>NUCLEOTIDE SEQUENCE [LARGE SCALE GENOMIC DNA]</scope>
</reference>
<dbReference type="GO" id="GO:0005765">
    <property type="term" value="C:lysosomal membrane"/>
    <property type="evidence" value="ECO:0007669"/>
    <property type="project" value="TreeGrafter"/>
</dbReference>
<dbReference type="Proteomes" id="UP000594454">
    <property type="component" value="Chromosome 1"/>
</dbReference>
<dbReference type="OrthoDB" id="428525at2759"/>
<feature type="compositionally biased region" description="Basic and acidic residues" evidence="12">
    <location>
        <begin position="23"/>
        <end position="37"/>
    </location>
</feature>
<feature type="transmembrane region" description="Helical" evidence="11">
    <location>
        <begin position="268"/>
        <end position="292"/>
    </location>
</feature>
<evidence type="ECO:0000256" key="3">
    <source>
        <dbReference type="ARBA" id="ARBA00022692"/>
    </source>
</evidence>
<evidence type="ECO:0000256" key="5">
    <source>
        <dbReference type="ARBA" id="ARBA00022989"/>
    </source>
</evidence>
<feature type="region of interest" description="Disordered" evidence="12">
    <location>
        <begin position="1"/>
        <end position="44"/>
    </location>
</feature>
<dbReference type="PRINTS" id="PR00762">
    <property type="entry name" value="CLCHANNEL"/>
</dbReference>
<name>A0A7R8YMC7_HERIL</name>
<feature type="transmembrane region" description="Helical" evidence="11">
    <location>
        <begin position="347"/>
        <end position="370"/>
    </location>
</feature>
<keyword evidence="2 11" id="KW-0813">Transport</keyword>
<evidence type="ECO:0000256" key="4">
    <source>
        <dbReference type="ARBA" id="ARBA00022737"/>
    </source>
</evidence>
<evidence type="ECO:0000259" key="13">
    <source>
        <dbReference type="PROSITE" id="PS51371"/>
    </source>
</evidence>
<comment type="subcellular location">
    <subcellularLocation>
        <location evidence="1 11">Membrane</location>
        <topology evidence="1 11">Multi-pass membrane protein</topology>
    </subcellularLocation>
</comment>
<accession>A0A7R8YMC7</accession>
<feature type="transmembrane region" description="Helical" evidence="11">
    <location>
        <begin position="461"/>
        <end position="477"/>
    </location>
</feature>
<evidence type="ECO:0000256" key="10">
    <source>
        <dbReference type="PROSITE-ProRule" id="PRU00703"/>
    </source>
</evidence>
<dbReference type="PROSITE" id="PS51371">
    <property type="entry name" value="CBS"/>
    <property type="match status" value="2"/>
</dbReference>
<dbReference type="CDD" id="cd04591">
    <property type="entry name" value="CBS_pair_voltage-gated_CLC_euk_bac"/>
    <property type="match status" value="1"/>
</dbReference>
<dbReference type="FunCoup" id="A0A7R8YMC7">
    <property type="interactions" value="1011"/>
</dbReference>
<dbReference type="InterPro" id="IPR000644">
    <property type="entry name" value="CBS_dom"/>
</dbReference>
<keyword evidence="5 11" id="KW-1133">Transmembrane helix</keyword>
<dbReference type="SUPFAM" id="SSF54631">
    <property type="entry name" value="CBS-domain pair"/>
    <property type="match status" value="1"/>
</dbReference>
<dbReference type="SMART" id="SM00116">
    <property type="entry name" value="CBS"/>
    <property type="match status" value="2"/>
</dbReference>
<sequence length="768" mass="86036">MKYKEKIFSDSSDEEPILTPYKDTGKSKETSSSREEPVAPNDDELPIINLQSETEEADDPVIVHHRHVRPASLYESLDYEICENTLWKADYKRRSQKLIFRKDLARWLIFLVIGIITALIACTINIAIDTFSEMKYGFLAKSVDENLHNGNLYVPYLYWILTSIIPVGLGAALVTYLEPVAAGSGIPQVKCYLNGVKVPRIVRIKTLVVKAIGVVTSVIGGLAGGKEGPMIHSGAVVAAGISQGKSTTFVKDFRVFRYFRDDHEKRDFVLGGASAGVASAFGAPIGGVLFSLEEAASFWNQSLIWRILVSSTISSFTLNVVLSAYYGQTDFTITGLFNLGKFDELPYKYFEIPIFVLMGICGGLLGAFWNTTNSRFHLFRARYIKPGWGKILEAMAVSLLGVSIACTMMYVINDCRTLGKDPTSYPVKLFCGDNEYNAVAALWFQTPESTAKALFHDPPESHQILTVAIFVVVYYFLSCLTFGLNVSLGIFIPTVLVGAAWGRLVSMVLQHMCPTATFLHPGKYALIGAAAQMGGVLRMTISLTVILLETTGVDSTFAFPLIITLITGKFVGDFFNEGIYDIVIRINHVPILPWEPPLKYRSLKASNIMSSPVVCVKMREKANYIIDILKRYTYNGFPVVEDVQGNDRSKGRVCGIILRSQLTVILKESLYEEKKRLWQDQISIETFRNEYPRYPTIDKFELHLDKHDYTVNFDIFMNPSPVRVGEDDSVARIFQTFRALGLRHMIVVDNENRVRGMLTRVDFIFKED</sequence>